<keyword evidence="3" id="KW-1185">Reference proteome</keyword>
<dbReference type="GO" id="GO:0003964">
    <property type="term" value="F:RNA-directed DNA polymerase activity"/>
    <property type="evidence" value="ECO:0007669"/>
    <property type="project" value="UniProtKB-KW"/>
</dbReference>
<protein>
    <submittedName>
        <fullName evidence="2">RNA-directed DNA polymerase, eukaryota, Reverse transcriptase zinc-binding domain protein</fullName>
    </submittedName>
</protein>
<dbReference type="AlphaFoldDB" id="A0A2U1QCA3"/>
<feature type="compositionally biased region" description="Polar residues" evidence="1">
    <location>
        <begin position="139"/>
        <end position="163"/>
    </location>
</feature>
<gene>
    <name evidence="2" type="ORF">CTI12_AA048610</name>
</gene>
<comment type="caution">
    <text evidence="2">The sequence shown here is derived from an EMBL/GenBank/DDBJ whole genome shotgun (WGS) entry which is preliminary data.</text>
</comment>
<keyword evidence="2" id="KW-0808">Transferase</keyword>
<sequence>MTRERCLRKDGKIDFARVLVEVNANEDLPSVLEIEYPPLGNRPARVRPRTTDEVAAKSANLNNNVDIGSKSNDMGKSQVDDGFVIVGKNNKPVVAASSKKESVQNRNTQGRSGHNSFPRNADNKQSNSFCSYGKGGNVRSGNGVNQVRIQPNPKSNSGGSKLANQGDDSLGKNLNNKDKLGNNSSKELCKDPNFKPKVLIRGSSSKNSSDIAINESIPINNSYQVLEDVDMEQSNLGKDVNEKEEFFNSVWPDDDVKFEKDGIANDIKPEYDPVAASDIFPLKIWNIMKNLVKLSMAPNCWTEIQDFMLRRPINKSVWSILQRLLTGASIYYIWQESNLRTFQGKARSIDDICYLIQDVVRLRILGLNLSDSDQVLEAAQIWDFHVERVISKKKIKFSDGRKNS</sequence>
<evidence type="ECO:0000256" key="1">
    <source>
        <dbReference type="SAM" id="MobiDB-lite"/>
    </source>
</evidence>
<feature type="region of interest" description="Disordered" evidence="1">
    <location>
        <begin position="94"/>
        <end position="191"/>
    </location>
</feature>
<organism evidence="2 3">
    <name type="scientific">Artemisia annua</name>
    <name type="common">Sweet wormwood</name>
    <dbReference type="NCBI Taxonomy" id="35608"/>
    <lineage>
        <taxon>Eukaryota</taxon>
        <taxon>Viridiplantae</taxon>
        <taxon>Streptophyta</taxon>
        <taxon>Embryophyta</taxon>
        <taxon>Tracheophyta</taxon>
        <taxon>Spermatophyta</taxon>
        <taxon>Magnoliopsida</taxon>
        <taxon>eudicotyledons</taxon>
        <taxon>Gunneridae</taxon>
        <taxon>Pentapetalae</taxon>
        <taxon>asterids</taxon>
        <taxon>campanulids</taxon>
        <taxon>Asterales</taxon>
        <taxon>Asteraceae</taxon>
        <taxon>Asteroideae</taxon>
        <taxon>Anthemideae</taxon>
        <taxon>Artemisiinae</taxon>
        <taxon>Artemisia</taxon>
    </lineage>
</organism>
<reference evidence="2 3" key="1">
    <citation type="journal article" date="2018" name="Mol. Plant">
        <title>The genome of Artemisia annua provides insight into the evolution of Asteraceae family and artemisinin biosynthesis.</title>
        <authorList>
            <person name="Shen Q."/>
            <person name="Zhang L."/>
            <person name="Liao Z."/>
            <person name="Wang S."/>
            <person name="Yan T."/>
            <person name="Shi P."/>
            <person name="Liu M."/>
            <person name="Fu X."/>
            <person name="Pan Q."/>
            <person name="Wang Y."/>
            <person name="Lv Z."/>
            <person name="Lu X."/>
            <person name="Zhang F."/>
            <person name="Jiang W."/>
            <person name="Ma Y."/>
            <person name="Chen M."/>
            <person name="Hao X."/>
            <person name="Li L."/>
            <person name="Tang Y."/>
            <person name="Lv G."/>
            <person name="Zhou Y."/>
            <person name="Sun X."/>
            <person name="Brodelius P.E."/>
            <person name="Rose J.K.C."/>
            <person name="Tang K."/>
        </authorList>
    </citation>
    <scope>NUCLEOTIDE SEQUENCE [LARGE SCALE GENOMIC DNA]</scope>
    <source>
        <strain evidence="3">cv. Huhao1</strain>
        <tissue evidence="2">Leaf</tissue>
    </source>
</reference>
<feature type="compositionally biased region" description="Polar residues" evidence="1">
    <location>
        <begin position="104"/>
        <end position="130"/>
    </location>
</feature>
<keyword evidence="2" id="KW-0548">Nucleotidyltransferase</keyword>
<accession>A0A2U1QCA3</accession>
<dbReference type="EMBL" id="PKPP01000228">
    <property type="protein sequence ID" value="PWA95640.1"/>
    <property type="molecule type" value="Genomic_DNA"/>
</dbReference>
<keyword evidence="2" id="KW-0695">RNA-directed DNA polymerase</keyword>
<proteinExistence type="predicted"/>
<name>A0A2U1QCA3_ARTAN</name>
<dbReference type="Proteomes" id="UP000245207">
    <property type="component" value="Unassembled WGS sequence"/>
</dbReference>
<evidence type="ECO:0000313" key="3">
    <source>
        <dbReference type="Proteomes" id="UP000245207"/>
    </source>
</evidence>
<evidence type="ECO:0000313" key="2">
    <source>
        <dbReference type="EMBL" id="PWA95640.1"/>
    </source>
</evidence>